<sequence length="112" mass="12960">MTEIKKKSFEELVGDKSDFSESIEIRFDKQGFVFYVGEIKDKEKTANGFLELCLISINNPEIIYHAVELCKENGITEKNWVKEAITKIKKHPKEILRDIQQWVRSPANCLVG</sequence>
<accession>X1UEV4</accession>
<protein>
    <submittedName>
        <fullName evidence="1">Uncharacterized protein</fullName>
    </submittedName>
</protein>
<proteinExistence type="predicted"/>
<dbReference type="EMBL" id="BARW01017476">
    <property type="protein sequence ID" value="GAJ02092.1"/>
    <property type="molecule type" value="Genomic_DNA"/>
</dbReference>
<dbReference type="AlphaFoldDB" id="X1UEV4"/>
<reference evidence="1" key="1">
    <citation type="journal article" date="2014" name="Front. Microbiol.">
        <title>High frequency of phylogenetically diverse reductive dehalogenase-homologous genes in deep subseafloor sedimentary metagenomes.</title>
        <authorList>
            <person name="Kawai M."/>
            <person name="Futagami T."/>
            <person name="Toyoda A."/>
            <person name="Takaki Y."/>
            <person name="Nishi S."/>
            <person name="Hori S."/>
            <person name="Arai W."/>
            <person name="Tsubouchi T."/>
            <person name="Morono Y."/>
            <person name="Uchiyama I."/>
            <person name="Ito T."/>
            <person name="Fujiyama A."/>
            <person name="Inagaki F."/>
            <person name="Takami H."/>
        </authorList>
    </citation>
    <scope>NUCLEOTIDE SEQUENCE</scope>
    <source>
        <strain evidence="1">Expedition CK06-06</strain>
    </source>
</reference>
<name>X1UEV4_9ZZZZ</name>
<evidence type="ECO:0000313" key="1">
    <source>
        <dbReference type="EMBL" id="GAJ02092.1"/>
    </source>
</evidence>
<gene>
    <name evidence="1" type="ORF">S12H4_30179</name>
</gene>
<organism evidence="1">
    <name type="scientific">marine sediment metagenome</name>
    <dbReference type="NCBI Taxonomy" id="412755"/>
    <lineage>
        <taxon>unclassified sequences</taxon>
        <taxon>metagenomes</taxon>
        <taxon>ecological metagenomes</taxon>
    </lineage>
</organism>
<feature type="non-terminal residue" evidence="1">
    <location>
        <position position="112"/>
    </location>
</feature>
<comment type="caution">
    <text evidence="1">The sequence shown here is derived from an EMBL/GenBank/DDBJ whole genome shotgun (WGS) entry which is preliminary data.</text>
</comment>